<keyword evidence="5 8" id="KW-0812">Transmembrane</keyword>
<dbReference type="GO" id="GO:0016763">
    <property type="term" value="F:pentosyltransferase activity"/>
    <property type="evidence" value="ECO:0007669"/>
    <property type="project" value="TreeGrafter"/>
</dbReference>
<proteinExistence type="predicted"/>
<evidence type="ECO:0000256" key="4">
    <source>
        <dbReference type="ARBA" id="ARBA00022679"/>
    </source>
</evidence>
<evidence type="ECO:0000256" key="5">
    <source>
        <dbReference type="ARBA" id="ARBA00022692"/>
    </source>
</evidence>
<keyword evidence="7 8" id="KW-0472">Membrane</keyword>
<dbReference type="PANTHER" id="PTHR33908">
    <property type="entry name" value="MANNOSYLTRANSFERASE YKCB-RELATED"/>
    <property type="match status" value="1"/>
</dbReference>
<dbReference type="EMBL" id="RZUG01000025">
    <property type="protein sequence ID" value="KAA8823359.1"/>
    <property type="molecule type" value="Genomic_DNA"/>
</dbReference>
<evidence type="ECO:0000256" key="1">
    <source>
        <dbReference type="ARBA" id="ARBA00004651"/>
    </source>
</evidence>
<comment type="subcellular location">
    <subcellularLocation>
        <location evidence="1">Cell membrane</location>
        <topology evidence="1">Multi-pass membrane protein</topology>
    </subcellularLocation>
</comment>
<evidence type="ECO:0000256" key="8">
    <source>
        <dbReference type="SAM" id="Phobius"/>
    </source>
</evidence>
<feature type="transmembrane region" description="Helical" evidence="8">
    <location>
        <begin position="263"/>
        <end position="290"/>
    </location>
</feature>
<dbReference type="InterPro" id="IPR050297">
    <property type="entry name" value="LipidA_mod_glycosyltrf_83"/>
</dbReference>
<accession>A0A5J5E2D6</accession>
<sequence length="568" mass="63311">MPLRASGIQRGGTGTMMTIKNAGSTDGVYAIAIRHLFPTLAVCCALATIVLSWLMGRNQSLWFDEQYSLILASRPVPELITLTAVDAHPPLYYLLLKAWMLVVGDNVALLRLPNCVCLGLAVFVLIMLMRDLFGDRVAAACMPMLMCGGFMLRYGYELRMYSPAMLLAVGGTAMLLRAVGVIASRDRQHCVVDAAEVDRHDRRCDRCRSHDRQRRIVWWAAYAVAVTLGMLTLYLTAFVWLTHAIWLAARSWRMRSPSTWRWLFAYIASVTLFLPWMPVLLGQLGGSSVLPPVRRRSNMSGVANAFDIMLLGMTEKELPSIVSLLVAATMTLIVGIFVAVWLSAWQQSVGTLTSRQSAEAAWLIVMLFAVPTMLLMVWSAVKELSSGGYGMFSVRYLSVVAPFFYVTLVLACVIAYRLRGRRAAIVYVVVLAMLVAGTIVYGVRGNHSFDRNDTPGSAQLSQHVVCSAERPVVAQDEYTYIDAYWYYRDCPYYYFLDADDVPTRGGYVPLHDSTAQLRTITDLDAQQFTLLSWSTTRHYGRLLGDAAGQWTQTGIITRDANASIAYRR</sequence>
<dbReference type="AlphaFoldDB" id="A0A5J5E2D6"/>
<gene>
    <name evidence="9" type="ORF">EMO92_10050</name>
</gene>
<feature type="transmembrane region" description="Helical" evidence="8">
    <location>
        <begin position="424"/>
        <end position="443"/>
    </location>
</feature>
<keyword evidence="6 8" id="KW-1133">Transmembrane helix</keyword>
<organism evidence="9 10">
    <name type="scientific">Bifidobacterium reuteri</name>
    <dbReference type="NCBI Taxonomy" id="983706"/>
    <lineage>
        <taxon>Bacteria</taxon>
        <taxon>Bacillati</taxon>
        <taxon>Actinomycetota</taxon>
        <taxon>Actinomycetes</taxon>
        <taxon>Bifidobacteriales</taxon>
        <taxon>Bifidobacteriaceae</taxon>
        <taxon>Bifidobacterium</taxon>
    </lineage>
</organism>
<evidence type="ECO:0000313" key="9">
    <source>
        <dbReference type="EMBL" id="KAA8823359.1"/>
    </source>
</evidence>
<evidence type="ECO:0000256" key="2">
    <source>
        <dbReference type="ARBA" id="ARBA00022475"/>
    </source>
</evidence>
<feature type="transmembrane region" description="Helical" evidence="8">
    <location>
        <begin position="160"/>
        <end position="179"/>
    </location>
</feature>
<feature type="transmembrane region" description="Helical" evidence="8">
    <location>
        <begin position="136"/>
        <end position="154"/>
    </location>
</feature>
<feature type="transmembrane region" description="Helical" evidence="8">
    <location>
        <begin position="361"/>
        <end position="381"/>
    </location>
</feature>
<dbReference type="Proteomes" id="UP000326251">
    <property type="component" value="Unassembled WGS sequence"/>
</dbReference>
<feature type="transmembrane region" description="Helical" evidence="8">
    <location>
        <begin position="393"/>
        <end position="418"/>
    </location>
</feature>
<keyword evidence="3" id="KW-0328">Glycosyltransferase</keyword>
<keyword evidence="4" id="KW-0808">Transferase</keyword>
<evidence type="ECO:0000256" key="7">
    <source>
        <dbReference type="ARBA" id="ARBA00023136"/>
    </source>
</evidence>
<keyword evidence="2" id="KW-1003">Cell membrane</keyword>
<protein>
    <submittedName>
        <fullName evidence="9">Uncharacterized protein</fullName>
    </submittedName>
</protein>
<feature type="transmembrane region" description="Helical" evidence="8">
    <location>
        <begin position="318"/>
        <end position="341"/>
    </location>
</feature>
<dbReference type="GO" id="GO:0009103">
    <property type="term" value="P:lipopolysaccharide biosynthetic process"/>
    <property type="evidence" value="ECO:0007669"/>
    <property type="project" value="UniProtKB-ARBA"/>
</dbReference>
<evidence type="ECO:0000256" key="3">
    <source>
        <dbReference type="ARBA" id="ARBA00022676"/>
    </source>
</evidence>
<feature type="transmembrane region" description="Helical" evidence="8">
    <location>
        <begin position="36"/>
        <end position="55"/>
    </location>
</feature>
<dbReference type="PANTHER" id="PTHR33908:SF11">
    <property type="entry name" value="MEMBRANE PROTEIN"/>
    <property type="match status" value="1"/>
</dbReference>
<name>A0A5J5E2D6_9BIFI</name>
<feature type="transmembrane region" description="Helical" evidence="8">
    <location>
        <begin position="108"/>
        <end position="129"/>
    </location>
</feature>
<comment type="caution">
    <text evidence="9">The sequence shown here is derived from an EMBL/GenBank/DDBJ whole genome shotgun (WGS) entry which is preliminary data.</text>
</comment>
<feature type="transmembrane region" description="Helical" evidence="8">
    <location>
        <begin position="216"/>
        <end position="243"/>
    </location>
</feature>
<evidence type="ECO:0000256" key="6">
    <source>
        <dbReference type="ARBA" id="ARBA00022989"/>
    </source>
</evidence>
<evidence type="ECO:0000313" key="10">
    <source>
        <dbReference type="Proteomes" id="UP000326251"/>
    </source>
</evidence>
<reference evidence="9 10" key="1">
    <citation type="journal article" date="2019" name="Syst. Appl. Microbiol.">
        <title>Characterization of Bifidobacterium species in feaces of the Egyptian fruit bat: Description of B. vespertilionis sp. nov. and B. rousetti sp. nov.</title>
        <authorList>
            <person name="Modesto M."/>
            <person name="Satti M."/>
            <person name="Watanabe K."/>
            <person name="Puglisi E."/>
            <person name="Morelli L."/>
            <person name="Huang C.-H."/>
            <person name="Liou J.-S."/>
            <person name="Miyashita M."/>
            <person name="Tamura T."/>
            <person name="Saito S."/>
            <person name="Mori K."/>
            <person name="Huang L."/>
            <person name="Sciavilla P."/>
            <person name="Sandri C."/>
            <person name="Spiezio C."/>
            <person name="Vitali F."/>
            <person name="Cavalieri D."/>
            <person name="Perpetuini G."/>
            <person name="Tofalo R."/>
            <person name="Bonetti A."/>
            <person name="Arita M."/>
            <person name="Mattarelli P."/>
        </authorList>
    </citation>
    <scope>NUCLEOTIDE SEQUENCE [LARGE SCALE GENOMIC DNA]</scope>
    <source>
        <strain evidence="9 10">RST19</strain>
    </source>
</reference>
<dbReference type="GO" id="GO:0005886">
    <property type="term" value="C:plasma membrane"/>
    <property type="evidence" value="ECO:0007669"/>
    <property type="project" value="UniProtKB-SubCell"/>
</dbReference>